<dbReference type="InterPro" id="IPR025159">
    <property type="entry name" value="AbiEi_N"/>
</dbReference>
<reference evidence="2" key="1">
    <citation type="submission" date="2018-06" db="EMBL/GenBank/DDBJ databases">
        <authorList>
            <person name="Zhirakovskaya E."/>
        </authorList>
    </citation>
    <scope>NUCLEOTIDE SEQUENCE</scope>
</reference>
<organism evidence="2">
    <name type="scientific">hydrothermal vent metagenome</name>
    <dbReference type="NCBI Taxonomy" id="652676"/>
    <lineage>
        <taxon>unclassified sequences</taxon>
        <taxon>metagenomes</taxon>
        <taxon>ecological metagenomes</taxon>
    </lineage>
</organism>
<accession>A0A3B0VMX6</accession>
<sequence length="200" mass="22573">MGTATEDAKNIIRQKQGIIRTAEALKAGIHPRTLYALRDQGVLEQFSRGVYRLTELPSTANPDLLTIALRVPQAVICLVSALSFHGLTTQIPHTINIAVEKGKRSPRINYPPIDVYHFSKTSFTAGVEKHEFEGTVIRVYSQEKTLADCFKFRNTLGMDVVLEALKFYRQQNSFQVKELLEYAAVCRVQNVMKPYMEAVI</sequence>
<name>A0A3B0VMX6_9ZZZZ</name>
<gene>
    <name evidence="2" type="ORF">MNBD_DELTA03-1059</name>
</gene>
<evidence type="ECO:0000259" key="1">
    <source>
        <dbReference type="Pfam" id="PF13338"/>
    </source>
</evidence>
<feature type="domain" description="AbiEi antitoxin N-terminal" evidence="1">
    <location>
        <begin position="10"/>
        <end position="54"/>
    </location>
</feature>
<evidence type="ECO:0000313" key="2">
    <source>
        <dbReference type="EMBL" id="VAW41623.1"/>
    </source>
</evidence>
<dbReference type="Pfam" id="PF13338">
    <property type="entry name" value="AbiEi_4"/>
    <property type="match status" value="1"/>
</dbReference>
<dbReference type="EMBL" id="UOEX01000390">
    <property type="protein sequence ID" value="VAW41623.1"/>
    <property type="molecule type" value="Genomic_DNA"/>
</dbReference>
<proteinExistence type="predicted"/>
<protein>
    <recommendedName>
        <fullName evidence="1">AbiEi antitoxin N-terminal domain-containing protein</fullName>
    </recommendedName>
</protein>
<dbReference type="AlphaFoldDB" id="A0A3B0VMX6"/>